<evidence type="ECO:0000256" key="4">
    <source>
        <dbReference type="ARBA" id="ARBA00022691"/>
    </source>
</evidence>
<dbReference type="GO" id="GO:0051539">
    <property type="term" value="F:4 iron, 4 sulfur cluster binding"/>
    <property type="evidence" value="ECO:0007669"/>
    <property type="project" value="UniProtKB-KW"/>
</dbReference>
<dbReference type="EC" id="4.1.99.22" evidence="2"/>
<keyword evidence="10" id="KW-0501">Molybdenum cofactor biosynthesis</keyword>
<dbReference type="GO" id="GO:0046872">
    <property type="term" value="F:metal ion binding"/>
    <property type="evidence" value="ECO:0007669"/>
    <property type="project" value="UniProtKB-KW"/>
</dbReference>
<keyword evidence="5" id="KW-0479">Metal-binding</keyword>
<dbReference type="GO" id="GO:0061799">
    <property type="term" value="F:cyclic pyranopterin monophosphate synthase activity"/>
    <property type="evidence" value="ECO:0007669"/>
    <property type="project" value="TreeGrafter"/>
</dbReference>
<dbReference type="GO" id="GO:0005525">
    <property type="term" value="F:GTP binding"/>
    <property type="evidence" value="ECO:0007669"/>
    <property type="project" value="UniProtKB-KW"/>
</dbReference>
<evidence type="ECO:0000313" key="15">
    <source>
        <dbReference type="Proteomes" id="UP001300871"/>
    </source>
</evidence>
<dbReference type="SUPFAM" id="SSF102114">
    <property type="entry name" value="Radical SAM enzymes"/>
    <property type="match status" value="1"/>
</dbReference>
<evidence type="ECO:0000256" key="2">
    <source>
        <dbReference type="ARBA" id="ARBA00012167"/>
    </source>
</evidence>
<dbReference type="RefSeq" id="WP_004462042.1">
    <property type="nucleotide sequence ID" value="NZ_BAABZD010000016.1"/>
</dbReference>
<dbReference type="AlphaFoldDB" id="A0AAW6AW09"/>
<keyword evidence="9" id="KW-0342">GTP-binding</keyword>
<evidence type="ECO:0000259" key="13">
    <source>
        <dbReference type="PROSITE" id="PS51918"/>
    </source>
</evidence>
<evidence type="ECO:0000256" key="5">
    <source>
        <dbReference type="ARBA" id="ARBA00022723"/>
    </source>
</evidence>
<dbReference type="CDD" id="cd21117">
    <property type="entry name" value="Twitch_MoaA"/>
    <property type="match status" value="1"/>
</dbReference>
<dbReference type="NCBIfam" id="TIGR02666">
    <property type="entry name" value="moaA"/>
    <property type="match status" value="1"/>
</dbReference>
<keyword evidence="3" id="KW-0004">4Fe-4S</keyword>
<dbReference type="PANTHER" id="PTHR22960">
    <property type="entry name" value="MOLYBDOPTERIN COFACTOR SYNTHESIS PROTEIN A"/>
    <property type="match status" value="1"/>
</dbReference>
<proteinExistence type="predicted"/>
<dbReference type="SFLD" id="SFLDS00029">
    <property type="entry name" value="Radical_SAM"/>
    <property type="match status" value="1"/>
</dbReference>
<dbReference type="SFLD" id="SFLDG01386">
    <property type="entry name" value="main_SPASM_domain-containing"/>
    <property type="match status" value="1"/>
</dbReference>
<evidence type="ECO:0000313" key="14">
    <source>
        <dbReference type="EMBL" id="MDB1999971.1"/>
    </source>
</evidence>
<accession>A0AAW6AW09</accession>
<dbReference type="InterPro" id="IPR040064">
    <property type="entry name" value="MoaA-like"/>
</dbReference>
<comment type="cofactor">
    <cofactor evidence="1">
        <name>[4Fe-4S] cluster</name>
        <dbReference type="ChEBI" id="CHEBI:49883"/>
    </cofactor>
</comment>
<dbReference type="Gene3D" id="3.20.20.70">
    <property type="entry name" value="Aldolase class I"/>
    <property type="match status" value="1"/>
</dbReference>
<dbReference type="Pfam" id="PF04055">
    <property type="entry name" value="Radical_SAM"/>
    <property type="match status" value="1"/>
</dbReference>
<evidence type="ECO:0000256" key="11">
    <source>
        <dbReference type="ARBA" id="ARBA00023239"/>
    </source>
</evidence>
<dbReference type="PROSITE" id="PS01305">
    <property type="entry name" value="MOAA_NIFB_PQQE"/>
    <property type="match status" value="1"/>
</dbReference>
<keyword evidence="11 14" id="KW-0456">Lyase</keyword>
<dbReference type="SFLD" id="SFLDG01067">
    <property type="entry name" value="SPASM/twitch_domain_containing"/>
    <property type="match status" value="1"/>
</dbReference>
<evidence type="ECO:0000256" key="6">
    <source>
        <dbReference type="ARBA" id="ARBA00022741"/>
    </source>
</evidence>
<keyword evidence="8" id="KW-0411">Iron-sulfur</keyword>
<gene>
    <name evidence="14" type="primary">moaA</name>
    <name evidence="14" type="ORF">PM006_07130</name>
</gene>
<dbReference type="EMBL" id="JAQLGM010000012">
    <property type="protein sequence ID" value="MDB1999971.1"/>
    <property type="molecule type" value="Genomic_DNA"/>
</dbReference>
<dbReference type="PROSITE" id="PS51918">
    <property type="entry name" value="RADICAL_SAM"/>
    <property type="match status" value="1"/>
</dbReference>
<evidence type="ECO:0000256" key="3">
    <source>
        <dbReference type="ARBA" id="ARBA00022485"/>
    </source>
</evidence>
<evidence type="ECO:0000256" key="12">
    <source>
        <dbReference type="ARBA" id="ARBA00048697"/>
    </source>
</evidence>
<dbReference type="InterPro" id="IPR007197">
    <property type="entry name" value="rSAM"/>
</dbReference>
<protein>
    <recommendedName>
        <fullName evidence="2">GTP 3',8-cyclase</fullName>
        <ecNumber evidence="2">4.1.99.22</ecNumber>
    </recommendedName>
</protein>
<keyword evidence="7" id="KW-0408">Iron</keyword>
<dbReference type="CDD" id="cd01335">
    <property type="entry name" value="Radical_SAM"/>
    <property type="match status" value="1"/>
</dbReference>
<comment type="catalytic activity">
    <reaction evidence="12">
        <text>GTP + AH2 + S-adenosyl-L-methionine = (8S)-3',8-cyclo-7,8-dihydroguanosine 5'-triphosphate + 5'-deoxyadenosine + L-methionine + A + H(+)</text>
        <dbReference type="Rhea" id="RHEA:49576"/>
        <dbReference type="ChEBI" id="CHEBI:13193"/>
        <dbReference type="ChEBI" id="CHEBI:15378"/>
        <dbReference type="ChEBI" id="CHEBI:17319"/>
        <dbReference type="ChEBI" id="CHEBI:17499"/>
        <dbReference type="ChEBI" id="CHEBI:37565"/>
        <dbReference type="ChEBI" id="CHEBI:57844"/>
        <dbReference type="ChEBI" id="CHEBI:59789"/>
        <dbReference type="ChEBI" id="CHEBI:131766"/>
        <dbReference type="EC" id="4.1.99.22"/>
    </reaction>
</comment>
<dbReference type="InterPro" id="IPR058240">
    <property type="entry name" value="rSAM_sf"/>
</dbReference>
<evidence type="ECO:0000256" key="7">
    <source>
        <dbReference type="ARBA" id="ARBA00023004"/>
    </source>
</evidence>
<dbReference type="Proteomes" id="UP001300871">
    <property type="component" value="Unassembled WGS sequence"/>
</dbReference>
<dbReference type="InterPro" id="IPR010505">
    <property type="entry name" value="MoaA_twitch"/>
</dbReference>
<sequence>MCLKDPYGRIIDYLRVSVTDRCNLNCAYCRPENSPFLSRKALLTSEEILAFCREAAILGIRHIKITGGEPLLRTDCCSIVEKLKKTSGIETVTLTTNGLLLREHLGRLKEAGIDGINISMDTPDRACYAALTGSDRLPELLDSIRSTAGLGIPMKINCVIMDGLVPVTDYLALAEMARSFPADVRFIEAMPFGSTPMPALNHLDILKLLSSRYPDIKPEESERGFGPAVYYRIPGFTGCIGFISAVHGSFCKSCNRIRLTADGFLKGCLGFESNICIKPLFRQAGYKDALQKAILRTVSQKPPCHCFGGKQSGAEHKSMSKIGG</sequence>
<dbReference type="InterPro" id="IPR006638">
    <property type="entry name" value="Elp3/MiaA/NifB-like_rSAM"/>
</dbReference>
<organism evidence="14 15">
    <name type="scientific">Clostridium symbiosum</name>
    <name type="common">Bacteroides symbiosus</name>
    <dbReference type="NCBI Taxonomy" id="1512"/>
    <lineage>
        <taxon>Bacteria</taxon>
        <taxon>Bacillati</taxon>
        <taxon>Bacillota</taxon>
        <taxon>Clostridia</taxon>
        <taxon>Lachnospirales</taxon>
        <taxon>Lachnospiraceae</taxon>
        <taxon>Otoolea</taxon>
    </lineage>
</organism>
<dbReference type="InterPro" id="IPR000385">
    <property type="entry name" value="MoaA_NifB_PqqE_Fe-S-bd_CS"/>
</dbReference>
<feature type="domain" description="Radical SAM core" evidence="13">
    <location>
        <begin position="6"/>
        <end position="228"/>
    </location>
</feature>
<name>A0AAW6AW09_CLOSY</name>
<dbReference type="GO" id="GO:0006777">
    <property type="term" value="P:Mo-molybdopterin cofactor biosynthetic process"/>
    <property type="evidence" value="ECO:0007669"/>
    <property type="project" value="UniProtKB-KW"/>
</dbReference>
<evidence type="ECO:0000256" key="8">
    <source>
        <dbReference type="ARBA" id="ARBA00023014"/>
    </source>
</evidence>
<evidence type="ECO:0000256" key="10">
    <source>
        <dbReference type="ARBA" id="ARBA00023150"/>
    </source>
</evidence>
<evidence type="ECO:0000256" key="1">
    <source>
        <dbReference type="ARBA" id="ARBA00001966"/>
    </source>
</evidence>
<dbReference type="GO" id="GO:0061798">
    <property type="term" value="F:GTP 3',8'-cyclase activity"/>
    <property type="evidence" value="ECO:0007669"/>
    <property type="project" value="UniProtKB-EC"/>
</dbReference>
<keyword evidence="6" id="KW-0547">Nucleotide-binding</keyword>
<evidence type="ECO:0000256" key="9">
    <source>
        <dbReference type="ARBA" id="ARBA00023134"/>
    </source>
</evidence>
<dbReference type="SMART" id="SM00729">
    <property type="entry name" value="Elp3"/>
    <property type="match status" value="1"/>
</dbReference>
<dbReference type="Pfam" id="PF06463">
    <property type="entry name" value="Mob_synth_C"/>
    <property type="match status" value="1"/>
</dbReference>
<dbReference type="SFLD" id="SFLDG01383">
    <property type="entry name" value="cyclic_pyranopterin_phosphate"/>
    <property type="match status" value="1"/>
</dbReference>
<reference evidence="14" key="1">
    <citation type="submission" date="2023-01" db="EMBL/GenBank/DDBJ databases">
        <title>Human gut microbiome strain richness.</title>
        <authorList>
            <person name="Chen-Liaw A."/>
        </authorList>
    </citation>
    <scope>NUCLEOTIDE SEQUENCE</scope>
    <source>
        <strain evidence="14">B1_m1001713B170214d0_201011</strain>
    </source>
</reference>
<dbReference type="InterPro" id="IPR050105">
    <property type="entry name" value="MoCo_biosynth_MoaA/MoaC"/>
</dbReference>
<dbReference type="InterPro" id="IPR013785">
    <property type="entry name" value="Aldolase_TIM"/>
</dbReference>
<comment type="caution">
    <text evidence="14">The sequence shown here is derived from an EMBL/GenBank/DDBJ whole genome shotgun (WGS) entry which is preliminary data.</text>
</comment>
<dbReference type="PANTHER" id="PTHR22960:SF0">
    <property type="entry name" value="MOLYBDENUM COFACTOR BIOSYNTHESIS PROTEIN 1"/>
    <property type="match status" value="1"/>
</dbReference>
<keyword evidence="4" id="KW-0949">S-adenosyl-L-methionine</keyword>
<dbReference type="InterPro" id="IPR013483">
    <property type="entry name" value="MoaA"/>
</dbReference>